<proteinExistence type="predicted"/>
<accession>A0AAV1RGP1</accession>
<protein>
    <submittedName>
        <fullName evidence="1">Uncharacterized protein</fullName>
    </submittedName>
</protein>
<dbReference type="EMBL" id="CAWUPB010000994">
    <property type="protein sequence ID" value="CAK7335894.1"/>
    <property type="molecule type" value="Genomic_DNA"/>
</dbReference>
<dbReference type="Proteomes" id="UP001314170">
    <property type="component" value="Unassembled WGS sequence"/>
</dbReference>
<comment type="caution">
    <text evidence="1">The sequence shown here is derived from an EMBL/GenBank/DDBJ whole genome shotgun (WGS) entry which is preliminary data.</text>
</comment>
<reference evidence="1 2" key="1">
    <citation type="submission" date="2024-01" db="EMBL/GenBank/DDBJ databases">
        <authorList>
            <person name="Waweru B."/>
        </authorList>
    </citation>
    <scope>NUCLEOTIDE SEQUENCE [LARGE SCALE GENOMIC DNA]</scope>
</reference>
<organism evidence="1 2">
    <name type="scientific">Dovyalis caffra</name>
    <dbReference type="NCBI Taxonomy" id="77055"/>
    <lineage>
        <taxon>Eukaryota</taxon>
        <taxon>Viridiplantae</taxon>
        <taxon>Streptophyta</taxon>
        <taxon>Embryophyta</taxon>
        <taxon>Tracheophyta</taxon>
        <taxon>Spermatophyta</taxon>
        <taxon>Magnoliopsida</taxon>
        <taxon>eudicotyledons</taxon>
        <taxon>Gunneridae</taxon>
        <taxon>Pentapetalae</taxon>
        <taxon>rosids</taxon>
        <taxon>fabids</taxon>
        <taxon>Malpighiales</taxon>
        <taxon>Salicaceae</taxon>
        <taxon>Flacourtieae</taxon>
        <taxon>Dovyalis</taxon>
    </lineage>
</organism>
<keyword evidence="2" id="KW-1185">Reference proteome</keyword>
<name>A0AAV1RGP1_9ROSI</name>
<dbReference type="AlphaFoldDB" id="A0AAV1RGP1"/>
<sequence length="56" mass="5999">MASNEYQPIIRARLLLERENDSRLESCPSDGLRTCLSEVQPIMGCGMGRAAGCGAA</sequence>
<evidence type="ECO:0000313" key="1">
    <source>
        <dbReference type="EMBL" id="CAK7335894.1"/>
    </source>
</evidence>
<gene>
    <name evidence="1" type="ORF">DCAF_LOCUS10897</name>
</gene>
<evidence type="ECO:0000313" key="2">
    <source>
        <dbReference type="Proteomes" id="UP001314170"/>
    </source>
</evidence>